<proteinExistence type="predicted"/>
<dbReference type="AlphaFoldDB" id="A0A8K0REN9"/>
<protein>
    <submittedName>
        <fullName evidence="2">Heterokaryon incompatibility protein-domain-containing protein</fullName>
    </submittedName>
</protein>
<dbReference type="Pfam" id="PF06985">
    <property type="entry name" value="HET"/>
    <property type="match status" value="1"/>
</dbReference>
<dbReference type="PANTHER" id="PTHR33112">
    <property type="entry name" value="DOMAIN PROTEIN, PUTATIVE-RELATED"/>
    <property type="match status" value="1"/>
</dbReference>
<name>A0A8K0REN9_9PLEO</name>
<evidence type="ECO:0000313" key="2">
    <source>
        <dbReference type="EMBL" id="KAH7091629.1"/>
    </source>
</evidence>
<organism evidence="2 3">
    <name type="scientific">Paraphoma chrysanthemicola</name>
    <dbReference type="NCBI Taxonomy" id="798071"/>
    <lineage>
        <taxon>Eukaryota</taxon>
        <taxon>Fungi</taxon>
        <taxon>Dikarya</taxon>
        <taxon>Ascomycota</taxon>
        <taxon>Pezizomycotina</taxon>
        <taxon>Dothideomycetes</taxon>
        <taxon>Pleosporomycetidae</taxon>
        <taxon>Pleosporales</taxon>
        <taxon>Pleosporineae</taxon>
        <taxon>Phaeosphaeriaceae</taxon>
        <taxon>Paraphoma</taxon>
    </lineage>
</organism>
<evidence type="ECO:0000259" key="1">
    <source>
        <dbReference type="Pfam" id="PF06985"/>
    </source>
</evidence>
<dbReference type="OrthoDB" id="5135333at2759"/>
<gene>
    <name evidence="2" type="ORF">FB567DRAFT_278532</name>
</gene>
<sequence length="573" mass="64818">MRCKSVHGTQCDRRNLPERYSNPIDIILVDVLHECLVQKTTASRYFALSYVWGGAVTVTTTTQNLSVLQQVGSLGDMKTLPPTVADAIVLTRKMGEQYLWVDCLSIIQDSPTKHQDIKNMDVIFSQAELTIVTTCGDDATAALAGVRPNTRRRRTMSKQHGNCLLTLYLPTSKYGALNCTTYDSRGWTFQEVLLSKRILLVSPQQLVFYCSRSRRSESIPMERPYSNDFGWGEINLFPKSNNVSCDMAMLASYSTVVKEYSGKCLSFQSDIENAFAGLASIFEGWYEGSPVVHGYILACFAWSMMWMFDPGSHRKRSLSEVELGRKRSGFPTWSWVAWHAIVTSLGQRNLAMMLPVLSRVRNVEITLFNEQEHSCSWDIVDTTSTDHHAKSSCQRIHIELNPKGQSVSSVPLSLLAFDAEYTCWHYYFAEPSSLYVGSLKLELPGITRFCGILSAPPNLEFINAALDRSANAGESGKEWRLVRLYQFQLNPWTGVIDGIQFMLQTIQDESDSSLSAEAFREAFEKSELLFVLLVRRQGAFWERMGSGIMMEEYWPSIDGPESFRSYQDRIVLI</sequence>
<feature type="domain" description="Heterokaryon incompatibility" evidence="1">
    <location>
        <begin position="45"/>
        <end position="191"/>
    </location>
</feature>
<dbReference type="PANTHER" id="PTHR33112:SF12">
    <property type="entry name" value="HETEROKARYON INCOMPATIBILITY DOMAIN-CONTAINING PROTEIN"/>
    <property type="match status" value="1"/>
</dbReference>
<dbReference type="Proteomes" id="UP000813461">
    <property type="component" value="Unassembled WGS sequence"/>
</dbReference>
<accession>A0A8K0REN9</accession>
<reference evidence="2" key="1">
    <citation type="journal article" date="2021" name="Nat. Commun.">
        <title>Genetic determinants of endophytism in the Arabidopsis root mycobiome.</title>
        <authorList>
            <person name="Mesny F."/>
            <person name="Miyauchi S."/>
            <person name="Thiergart T."/>
            <person name="Pickel B."/>
            <person name="Atanasova L."/>
            <person name="Karlsson M."/>
            <person name="Huettel B."/>
            <person name="Barry K.W."/>
            <person name="Haridas S."/>
            <person name="Chen C."/>
            <person name="Bauer D."/>
            <person name="Andreopoulos W."/>
            <person name="Pangilinan J."/>
            <person name="LaButti K."/>
            <person name="Riley R."/>
            <person name="Lipzen A."/>
            <person name="Clum A."/>
            <person name="Drula E."/>
            <person name="Henrissat B."/>
            <person name="Kohler A."/>
            <person name="Grigoriev I.V."/>
            <person name="Martin F.M."/>
            <person name="Hacquard S."/>
        </authorList>
    </citation>
    <scope>NUCLEOTIDE SEQUENCE</scope>
    <source>
        <strain evidence="2">MPI-SDFR-AT-0120</strain>
    </source>
</reference>
<dbReference type="EMBL" id="JAGMVJ010000004">
    <property type="protein sequence ID" value="KAH7091629.1"/>
    <property type="molecule type" value="Genomic_DNA"/>
</dbReference>
<keyword evidence="3" id="KW-1185">Reference proteome</keyword>
<comment type="caution">
    <text evidence="2">The sequence shown here is derived from an EMBL/GenBank/DDBJ whole genome shotgun (WGS) entry which is preliminary data.</text>
</comment>
<evidence type="ECO:0000313" key="3">
    <source>
        <dbReference type="Proteomes" id="UP000813461"/>
    </source>
</evidence>
<dbReference type="InterPro" id="IPR010730">
    <property type="entry name" value="HET"/>
</dbReference>